<dbReference type="Proteomes" id="UP001314170">
    <property type="component" value="Unassembled WGS sequence"/>
</dbReference>
<comment type="caution">
    <text evidence="1">The sequence shown here is derived from an EMBL/GenBank/DDBJ whole genome shotgun (WGS) entry which is preliminary data.</text>
</comment>
<accession>A0AAV1R0X0</accession>
<dbReference type="AlphaFoldDB" id="A0AAV1R0X0"/>
<organism evidence="1 2">
    <name type="scientific">Dovyalis caffra</name>
    <dbReference type="NCBI Taxonomy" id="77055"/>
    <lineage>
        <taxon>Eukaryota</taxon>
        <taxon>Viridiplantae</taxon>
        <taxon>Streptophyta</taxon>
        <taxon>Embryophyta</taxon>
        <taxon>Tracheophyta</taxon>
        <taxon>Spermatophyta</taxon>
        <taxon>Magnoliopsida</taxon>
        <taxon>eudicotyledons</taxon>
        <taxon>Gunneridae</taxon>
        <taxon>Pentapetalae</taxon>
        <taxon>rosids</taxon>
        <taxon>fabids</taxon>
        <taxon>Malpighiales</taxon>
        <taxon>Salicaceae</taxon>
        <taxon>Flacourtieae</taxon>
        <taxon>Dovyalis</taxon>
    </lineage>
</organism>
<name>A0AAV1R0X0_9ROSI</name>
<protein>
    <submittedName>
        <fullName evidence="1">Uncharacterized protein</fullName>
    </submittedName>
</protein>
<keyword evidence="2" id="KW-1185">Reference proteome</keyword>
<reference evidence="1 2" key="1">
    <citation type="submission" date="2024-01" db="EMBL/GenBank/DDBJ databases">
        <authorList>
            <person name="Waweru B."/>
        </authorList>
    </citation>
    <scope>NUCLEOTIDE SEQUENCE [LARGE SCALE GENOMIC DNA]</scope>
</reference>
<evidence type="ECO:0000313" key="1">
    <source>
        <dbReference type="EMBL" id="CAK7326959.1"/>
    </source>
</evidence>
<dbReference type="EMBL" id="CAWUPB010000851">
    <property type="protein sequence ID" value="CAK7326959.1"/>
    <property type="molecule type" value="Genomic_DNA"/>
</dbReference>
<evidence type="ECO:0000313" key="2">
    <source>
        <dbReference type="Proteomes" id="UP001314170"/>
    </source>
</evidence>
<proteinExistence type="predicted"/>
<sequence length="91" mass="9840">MVWGLLVGASYKGCEVRGSCDVERLLVRGWAVRAASEGLAIRVVSEGLGCKGYKLRGYLRCEGATGEGMVVRAKREAAWFGVRELYKGDGV</sequence>
<gene>
    <name evidence="1" type="ORF">DCAF_LOCUS4666</name>
</gene>